<accession>A0ABV3KCR5</accession>
<reference evidence="1 2" key="1">
    <citation type="submission" date="2024-06" db="EMBL/GenBank/DDBJ databases">
        <title>The Natural Products Discovery Center: Release of the First 8490 Sequenced Strains for Exploring Actinobacteria Biosynthetic Diversity.</title>
        <authorList>
            <person name="Kalkreuter E."/>
            <person name="Kautsar S.A."/>
            <person name="Yang D."/>
            <person name="Bader C.D."/>
            <person name="Teijaro C.N."/>
            <person name="Fluegel L."/>
            <person name="Davis C.M."/>
            <person name="Simpson J.R."/>
            <person name="Lauterbach L."/>
            <person name="Steele A.D."/>
            <person name="Gui C."/>
            <person name="Meng S."/>
            <person name="Li G."/>
            <person name="Viehrig K."/>
            <person name="Ye F."/>
            <person name="Su P."/>
            <person name="Kiefer A.F."/>
            <person name="Nichols A."/>
            <person name="Cepeda A.J."/>
            <person name="Yan W."/>
            <person name="Fan B."/>
            <person name="Jiang Y."/>
            <person name="Adhikari A."/>
            <person name="Zheng C.-J."/>
            <person name="Schuster L."/>
            <person name="Cowan T.M."/>
            <person name="Smanski M.J."/>
            <person name="Chevrette M.G."/>
            <person name="De Carvalho L.P.S."/>
            <person name="Shen B."/>
        </authorList>
    </citation>
    <scope>NUCLEOTIDE SEQUENCE [LARGE SCALE GENOMIC DNA]</scope>
    <source>
        <strain evidence="1 2">NPDC079179</strain>
    </source>
</reference>
<dbReference type="Proteomes" id="UP001553031">
    <property type="component" value="Unassembled WGS sequence"/>
</dbReference>
<dbReference type="RefSeq" id="WP_363784344.1">
    <property type="nucleotide sequence ID" value="NZ_JBFBLL010000003.1"/>
</dbReference>
<evidence type="ECO:0000313" key="2">
    <source>
        <dbReference type="Proteomes" id="UP001553031"/>
    </source>
</evidence>
<proteinExistence type="predicted"/>
<comment type="caution">
    <text evidence="1">The sequence shown here is derived from an EMBL/GenBank/DDBJ whole genome shotgun (WGS) entry which is preliminary data.</text>
</comment>
<evidence type="ECO:0008006" key="3">
    <source>
        <dbReference type="Google" id="ProtNLM"/>
    </source>
</evidence>
<keyword evidence="2" id="KW-1185">Reference proteome</keyword>
<dbReference type="Gene3D" id="1.25.40.10">
    <property type="entry name" value="Tetratricopeptide repeat domain"/>
    <property type="match status" value="1"/>
</dbReference>
<evidence type="ECO:0000313" key="1">
    <source>
        <dbReference type="EMBL" id="MEV8157706.1"/>
    </source>
</evidence>
<gene>
    <name evidence="1" type="ORF">AB0O96_05800</name>
</gene>
<dbReference type="InterPro" id="IPR011990">
    <property type="entry name" value="TPR-like_helical_dom_sf"/>
</dbReference>
<dbReference type="SUPFAM" id="SSF48452">
    <property type="entry name" value="TPR-like"/>
    <property type="match status" value="1"/>
</dbReference>
<protein>
    <recommendedName>
        <fullName evidence="3">Tetratricopeptide repeat protein</fullName>
    </recommendedName>
</protein>
<dbReference type="EMBL" id="JBFBLL010000003">
    <property type="protein sequence ID" value="MEV8157706.1"/>
    <property type="molecule type" value="Genomic_DNA"/>
</dbReference>
<organism evidence="1 2">
    <name type="scientific">Kocuria salsicia</name>
    <dbReference type="NCBI Taxonomy" id="664639"/>
    <lineage>
        <taxon>Bacteria</taxon>
        <taxon>Bacillati</taxon>
        <taxon>Actinomycetota</taxon>
        <taxon>Actinomycetes</taxon>
        <taxon>Micrococcales</taxon>
        <taxon>Micrococcaceae</taxon>
        <taxon>Kocuria</taxon>
    </lineage>
</organism>
<name>A0ABV3KCR5_9MICC</name>
<sequence length="279" mass="30140">MFAAQTSARRLKRGTAAVQRGDVPGAREAFSDALRTARLGEAWCQAGDAASSLGDLERDAGNLAAAEHHYRIGAVQYRRAPRSARTVGGRVRCLEELGDVLLAQARPWDAYRVFQEGADAAGVVDPARLAGEADGPVFVTREDLRWTSHLATAAQAAGRLRLAAEHYETVLAGCERRRDVAGQILCWQGLAHLAAADMAWPEAAHALTSASSLYSSLPDPEVHTDEWVACLRELGRVCKTLGRRDEQIRVFKLAVRIEQIGAGVAPGSETMAGDEHRDH</sequence>